<comment type="caution">
    <text evidence="1">The sequence shown here is derived from an EMBL/GenBank/DDBJ whole genome shotgun (WGS) entry which is preliminary data.</text>
</comment>
<accession>A0A9W6VAK8</accession>
<evidence type="ECO:0000313" key="2">
    <source>
        <dbReference type="Proteomes" id="UP001165136"/>
    </source>
</evidence>
<protein>
    <submittedName>
        <fullName evidence="1">Uncharacterized protein</fullName>
    </submittedName>
</protein>
<name>A0A9W6VAK8_9PSEU</name>
<dbReference type="Proteomes" id="UP001165136">
    <property type="component" value="Unassembled WGS sequence"/>
</dbReference>
<sequence length="95" mass="10101">MRREPGEIRPSALNTSSAAFRTVSAPGTVPSAPDTAAIIPDGSCACRFITPPLAMGAVTAAPAMLRVPGRAFDLYRTVWQFRAITRRALGTRSAR</sequence>
<organism evidence="1 2">
    <name type="scientific">Amycolatopsis taiwanensis</name>
    <dbReference type="NCBI Taxonomy" id="342230"/>
    <lineage>
        <taxon>Bacteria</taxon>
        <taxon>Bacillati</taxon>
        <taxon>Actinomycetota</taxon>
        <taxon>Actinomycetes</taxon>
        <taxon>Pseudonocardiales</taxon>
        <taxon>Pseudonocardiaceae</taxon>
        <taxon>Amycolatopsis</taxon>
    </lineage>
</organism>
<dbReference type="AlphaFoldDB" id="A0A9W6VAK8"/>
<dbReference type="EMBL" id="BSTI01000001">
    <property type="protein sequence ID" value="GLY63893.1"/>
    <property type="molecule type" value="Genomic_DNA"/>
</dbReference>
<evidence type="ECO:0000313" key="1">
    <source>
        <dbReference type="EMBL" id="GLY63893.1"/>
    </source>
</evidence>
<reference evidence="1" key="1">
    <citation type="submission" date="2023-03" db="EMBL/GenBank/DDBJ databases">
        <title>Amycolatopsis taiwanensis NBRC 103393.</title>
        <authorList>
            <person name="Ichikawa N."/>
            <person name="Sato H."/>
            <person name="Tonouchi N."/>
        </authorList>
    </citation>
    <scope>NUCLEOTIDE SEQUENCE</scope>
    <source>
        <strain evidence="1">NBRC 103393</strain>
    </source>
</reference>
<gene>
    <name evidence="1" type="ORF">Atai01_05120</name>
</gene>
<keyword evidence="2" id="KW-1185">Reference proteome</keyword>
<proteinExistence type="predicted"/>